<evidence type="ECO:0000256" key="1">
    <source>
        <dbReference type="ARBA" id="ARBA00011063"/>
    </source>
</evidence>
<dbReference type="SMART" id="SM00226">
    <property type="entry name" value="LMWPc"/>
    <property type="match status" value="1"/>
</dbReference>
<accession>A0A0L8AE36</accession>
<dbReference type="GO" id="GO:0004725">
    <property type="term" value="F:protein tyrosine phosphatase activity"/>
    <property type="evidence" value="ECO:0007669"/>
    <property type="project" value="UniProtKB-EC"/>
</dbReference>
<dbReference type="InterPro" id="IPR050438">
    <property type="entry name" value="LMW_PTPase"/>
</dbReference>
<feature type="active site" description="Nucleophile" evidence="5">
    <location>
        <position position="7"/>
    </location>
</feature>
<feature type="active site" description="Nucleophile" evidence="5">
    <location>
        <position position="13"/>
    </location>
</feature>
<evidence type="ECO:0000259" key="6">
    <source>
        <dbReference type="SMART" id="SM00226"/>
    </source>
</evidence>
<evidence type="ECO:0000256" key="5">
    <source>
        <dbReference type="PIRSR" id="PIRSR617867-1"/>
    </source>
</evidence>
<dbReference type="InterPro" id="IPR036196">
    <property type="entry name" value="Ptyr_pPase_sf"/>
</dbReference>
<dbReference type="Proteomes" id="UP000036890">
    <property type="component" value="Unassembled WGS sequence"/>
</dbReference>
<dbReference type="InterPro" id="IPR017867">
    <property type="entry name" value="Tyr_phospatase_low_mol_wt"/>
</dbReference>
<dbReference type="RefSeq" id="WP_010486076.1">
    <property type="nucleotide sequence ID" value="NZ_AJLO02000011.1"/>
</dbReference>
<feature type="active site" description="Proton donor" evidence="5">
    <location>
        <position position="124"/>
    </location>
</feature>
<dbReference type="EC" id="3.1.3.48" evidence="2"/>
<dbReference type="AlphaFoldDB" id="A0A0L8AE36"/>
<evidence type="ECO:0000256" key="4">
    <source>
        <dbReference type="ARBA" id="ARBA00022912"/>
    </source>
</evidence>
<evidence type="ECO:0000256" key="2">
    <source>
        <dbReference type="ARBA" id="ARBA00013064"/>
    </source>
</evidence>
<proteinExistence type="inferred from homology"/>
<organism evidence="7 8">
    <name type="scientific">Stenotrophomonas geniculata N1</name>
    <dbReference type="NCBI Taxonomy" id="1167641"/>
    <lineage>
        <taxon>Bacteria</taxon>
        <taxon>Pseudomonadati</taxon>
        <taxon>Pseudomonadota</taxon>
        <taxon>Gammaproteobacteria</taxon>
        <taxon>Lysobacterales</taxon>
        <taxon>Lysobacteraceae</taxon>
        <taxon>Stenotrophomonas</taxon>
    </lineage>
</organism>
<dbReference type="PRINTS" id="PR00719">
    <property type="entry name" value="LMWPTPASE"/>
</dbReference>
<comment type="similarity">
    <text evidence="1">Belongs to the low molecular weight phosphotyrosine protein phosphatase family.</text>
</comment>
<evidence type="ECO:0000256" key="3">
    <source>
        <dbReference type="ARBA" id="ARBA00022801"/>
    </source>
</evidence>
<dbReference type="PANTHER" id="PTHR11717:SF7">
    <property type="entry name" value="LOW MOLECULAR WEIGHT PHOSPHOTYROSINE PROTEIN PHOSPHATASE"/>
    <property type="match status" value="1"/>
</dbReference>
<keyword evidence="4" id="KW-0904">Protein phosphatase</keyword>
<evidence type="ECO:0000313" key="7">
    <source>
        <dbReference type="EMBL" id="KOF00425.1"/>
    </source>
</evidence>
<keyword evidence="3" id="KW-0378">Hydrolase</keyword>
<gene>
    <name evidence="7" type="ORF">W7K_04540</name>
</gene>
<dbReference type="OrthoDB" id="9784339at2"/>
<dbReference type="InterPro" id="IPR023485">
    <property type="entry name" value="Ptyr_pPase"/>
</dbReference>
<comment type="caution">
    <text evidence="7">The sequence shown here is derived from an EMBL/GenBank/DDBJ whole genome shotgun (WGS) entry which is preliminary data.</text>
</comment>
<evidence type="ECO:0000313" key="8">
    <source>
        <dbReference type="Proteomes" id="UP000036890"/>
    </source>
</evidence>
<dbReference type="SUPFAM" id="SSF52788">
    <property type="entry name" value="Phosphotyrosine protein phosphatases I"/>
    <property type="match status" value="1"/>
</dbReference>
<dbReference type="Gene3D" id="3.40.50.2300">
    <property type="match status" value="1"/>
</dbReference>
<sequence>MKLLVVCLGNICRSPMAEGALRARLEASPLAGRVQVDSAGTGDWHVGEPPDRRAIACAAGHGVDIGGLRARQLQAVDFDRFDWILCADEANLRDAGRIATPAQRGRLALYLPWSGGEGRVAIPDPYTGGSDHFERVWTLVDNAAKRAVARLLHDADSGIIGP</sequence>
<feature type="domain" description="Phosphotyrosine protein phosphatase I" evidence="6">
    <location>
        <begin position="1"/>
        <end position="150"/>
    </location>
</feature>
<dbReference type="CDD" id="cd16343">
    <property type="entry name" value="LMWPTP"/>
    <property type="match status" value="1"/>
</dbReference>
<dbReference type="EMBL" id="AJLO02000011">
    <property type="protein sequence ID" value="KOF00425.1"/>
    <property type="molecule type" value="Genomic_DNA"/>
</dbReference>
<name>A0A0L8AE36_9GAMM</name>
<protein>
    <recommendedName>
        <fullName evidence="2">protein-tyrosine-phosphatase</fullName>
        <ecNumber evidence="2">3.1.3.48</ecNumber>
    </recommendedName>
</protein>
<reference evidence="7 8" key="1">
    <citation type="journal article" date="2012" name="J. Bacteriol.">
        <title>Genome sequence of a novel nicotine-degrading strain, Pseudomonas geniculata N1.</title>
        <authorList>
            <person name="Tang H."/>
            <person name="Yu H."/>
            <person name="Tai C."/>
            <person name="Huang K."/>
            <person name="Liu Y."/>
            <person name="Wang L."/>
            <person name="Yao Y."/>
            <person name="Wu G."/>
            <person name="Xu P."/>
        </authorList>
    </citation>
    <scope>NUCLEOTIDE SEQUENCE [LARGE SCALE GENOMIC DNA]</scope>
    <source>
        <strain evidence="7 8">N1</strain>
    </source>
</reference>
<dbReference type="Pfam" id="PF01451">
    <property type="entry name" value="LMWPc"/>
    <property type="match status" value="1"/>
</dbReference>
<dbReference type="PANTHER" id="PTHR11717">
    <property type="entry name" value="LOW MOLECULAR WEIGHT PROTEIN TYROSINE PHOSPHATASE"/>
    <property type="match status" value="1"/>
</dbReference>